<evidence type="ECO:0000313" key="5">
    <source>
        <dbReference type="EMBL" id="MFD2694131.1"/>
    </source>
</evidence>
<dbReference type="InterPro" id="IPR029044">
    <property type="entry name" value="Nucleotide-diphossugar_trans"/>
</dbReference>
<dbReference type="EC" id="2.4.-.-" evidence="5"/>
<evidence type="ECO:0000256" key="2">
    <source>
        <dbReference type="ARBA" id="ARBA00022676"/>
    </source>
</evidence>
<keyword evidence="3 5" id="KW-0808">Transferase</keyword>
<evidence type="ECO:0000259" key="4">
    <source>
        <dbReference type="Pfam" id="PF00535"/>
    </source>
</evidence>
<dbReference type="Gene3D" id="3.90.550.10">
    <property type="entry name" value="Spore Coat Polysaccharide Biosynthesis Protein SpsA, Chain A"/>
    <property type="match status" value="1"/>
</dbReference>
<keyword evidence="6" id="KW-1185">Reference proteome</keyword>
<dbReference type="GO" id="GO:0016757">
    <property type="term" value="F:glycosyltransferase activity"/>
    <property type="evidence" value="ECO:0007669"/>
    <property type="project" value="UniProtKB-KW"/>
</dbReference>
<dbReference type="PANTHER" id="PTHR43685:SF5">
    <property type="entry name" value="GLYCOSYLTRANSFERASE EPSE-RELATED"/>
    <property type="match status" value="1"/>
</dbReference>
<dbReference type="InterPro" id="IPR050834">
    <property type="entry name" value="Glycosyltransf_2"/>
</dbReference>
<dbReference type="Proteomes" id="UP001597399">
    <property type="component" value="Unassembled WGS sequence"/>
</dbReference>
<comment type="caution">
    <text evidence="5">The sequence shown here is derived from an EMBL/GenBank/DDBJ whole genome shotgun (WGS) entry which is preliminary data.</text>
</comment>
<comment type="similarity">
    <text evidence="1">Belongs to the glycosyltransferase 2 family.</text>
</comment>
<evidence type="ECO:0000256" key="3">
    <source>
        <dbReference type="ARBA" id="ARBA00022679"/>
    </source>
</evidence>
<dbReference type="PANTHER" id="PTHR43685">
    <property type="entry name" value="GLYCOSYLTRANSFERASE"/>
    <property type="match status" value="1"/>
</dbReference>
<evidence type="ECO:0000313" key="6">
    <source>
        <dbReference type="Proteomes" id="UP001597399"/>
    </source>
</evidence>
<dbReference type="Pfam" id="PF00535">
    <property type="entry name" value="Glycos_transf_2"/>
    <property type="match status" value="1"/>
</dbReference>
<evidence type="ECO:0000256" key="1">
    <source>
        <dbReference type="ARBA" id="ARBA00006739"/>
    </source>
</evidence>
<proteinExistence type="inferred from homology"/>
<dbReference type="EMBL" id="JBHUMQ010000026">
    <property type="protein sequence ID" value="MFD2694131.1"/>
    <property type="molecule type" value="Genomic_DNA"/>
</dbReference>
<sequence length="314" mass="37151">MSCYNERLSWVEMSIHSILIQNYDELELIIVLDCPENSQLRNFLTSISQSEERIHLIMNQRNLGLAESLNKGIAQAKYHYIARMDADDISLPERLDCQMNYMQEKNLDICGTQVIVIDEMDHEKKILRHSTSDYWIKKELRFFDPMIHPTWLVKKSVFDELNGYLPFRISEDYDFLIRAAMKNFKIGNLNAALVKYRRRSGSLTHSKALDAYLTNAYILNKLKNKTPFDGCKKIKFSEEENKQFYDQLKTIYSEKNRIRRVAKLLIGFGHDNLTRIFFTQRILETLSIKMQNIKVFFKNFLWFNQITKGTVKNE</sequence>
<reference evidence="6" key="1">
    <citation type="journal article" date="2019" name="Int. J. Syst. Evol. Microbiol.">
        <title>The Global Catalogue of Microorganisms (GCM) 10K type strain sequencing project: providing services to taxonomists for standard genome sequencing and annotation.</title>
        <authorList>
            <consortium name="The Broad Institute Genomics Platform"/>
            <consortium name="The Broad Institute Genome Sequencing Center for Infectious Disease"/>
            <person name="Wu L."/>
            <person name="Ma J."/>
        </authorList>
    </citation>
    <scope>NUCLEOTIDE SEQUENCE [LARGE SCALE GENOMIC DNA]</scope>
    <source>
        <strain evidence="6">TISTR 2466</strain>
    </source>
</reference>
<name>A0ABW5S303_9BACL</name>
<dbReference type="InterPro" id="IPR001173">
    <property type="entry name" value="Glyco_trans_2-like"/>
</dbReference>
<gene>
    <name evidence="5" type="ORF">ACFSUE_10905</name>
</gene>
<protein>
    <submittedName>
        <fullName evidence="5">Glycosyltransferase</fullName>
        <ecNumber evidence="5">2.4.-.-</ecNumber>
    </submittedName>
</protein>
<feature type="domain" description="Glycosyltransferase 2-like" evidence="4">
    <location>
        <begin position="1"/>
        <end position="134"/>
    </location>
</feature>
<dbReference type="RefSeq" id="WP_290446246.1">
    <property type="nucleotide sequence ID" value="NZ_JAMXWM010000001.1"/>
</dbReference>
<dbReference type="SUPFAM" id="SSF53448">
    <property type="entry name" value="Nucleotide-diphospho-sugar transferases"/>
    <property type="match status" value="1"/>
</dbReference>
<accession>A0ABW5S303</accession>
<keyword evidence="2 5" id="KW-0328">Glycosyltransferase</keyword>
<organism evidence="5 6">
    <name type="scientific">Sporolactobacillus shoreicorticis</name>
    <dbReference type="NCBI Taxonomy" id="1923877"/>
    <lineage>
        <taxon>Bacteria</taxon>
        <taxon>Bacillati</taxon>
        <taxon>Bacillota</taxon>
        <taxon>Bacilli</taxon>
        <taxon>Bacillales</taxon>
        <taxon>Sporolactobacillaceae</taxon>
        <taxon>Sporolactobacillus</taxon>
    </lineage>
</organism>